<keyword evidence="6" id="KW-1185">Reference proteome</keyword>
<dbReference type="AlphaFoldDB" id="A0A1L4D4M1"/>
<feature type="domain" description="Calcineurin-like phosphoesterase" evidence="4">
    <location>
        <begin position="142"/>
        <end position="311"/>
    </location>
</feature>
<accession>A0A1L4D4M1</accession>
<gene>
    <name evidence="5" type="ORF">AXG55_07690</name>
</gene>
<protein>
    <recommendedName>
        <fullName evidence="4">Calcineurin-like phosphoesterase domain-containing protein</fullName>
    </recommendedName>
</protein>
<feature type="transmembrane region" description="Helical" evidence="3">
    <location>
        <begin position="98"/>
        <end position="116"/>
    </location>
</feature>
<keyword evidence="3" id="KW-0812">Transmembrane</keyword>
<dbReference type="PANTHER" id="PTHR31302">
    <property type="entry name" value="TRANSMEMBRANE PROTEIN WITH METALLOPHOSPHOESTERASE DOMAIN-RELATED"/>
    <property type="match status" value="1"/>
</dbReference>
<dbReference type="GO" id="GO:0009245">
    <property type="term" value="P:lipid A biosynthetic process"/>
    <property type="evidence" value="ECO:0007669"/>
    <property type="project" value="TreeGrafter"/>
</dbReference>
<keyword evidence="1" id="KW-0479">Metal-binding</keyword>
<feature type="transmembrane region" description="Helical" evidence="3">
    <location>
        <begin position="7"/>
        <end position="26"/>
    </location>
</feature>
<proteinExistence type="predicted"/>
<dbReference type="EMBL" id="CP017834">
    <property type="protein sequence ID" value="APJ05127.1"/>
    <property type="molecule type" value="Genomic_DNA"/>
</dbReference>
<dbReference type="GO" id="GO:0016020">
    <property type="term" value="C:membrane"/>
    <property type="evidence" value="ECO:0007669"/>
    <property type="project" value="GOC"/>
</dbReference>
<evidence type="ECO:0000256" key="3">
    <source>
        <dbReference type="SAM" id="Phobius"/>
    </source>
</evidence>
<organism evidence="5 6">
    <name type="scientific">Silvanigrella aquatica</name>
    <dbReference type="NCBI Taxonomy" id="1915309"/>
    <lineage>
        <taxon>Bacteria</taxon>
        <taxon>Pseudomonadati</taxon>
        <taxon>Bdellovibrionota</taxon>
        <taxon>Oligoflexia</taxon>
        <taxon>Silvanigrellales</taxon>
        <taxon>Silvanigrellaceae</taxon>
        <taxon>Silvanigrella</taxon>
    </lineage>
</organism>
<evidence type="ECO:0000313" key="6">
    <source>
        <dbReference type="Proteomes" id="UP000184731"/>
    </source>
</evidence>
<evidence type="ECO:0000313" key="5">
    <source>
        <dbReference type="EMBL" id="APJ05127.1"/>
    </source>
</evidence>
<dbReference type="SUPFAM" id="SSF56300">
    <property type="entry name" value="Metallo-dependent phosphatases"/>
    <property type="match status" value="1"/>
</dbReference>
<keyword evidence="3" id="KW-0472">Membrane</keyword>
<keyword evidence="3" id="KW-1133">Transmembrane helix</keyword>
<name>A0A1L4D4M1_9BACT</name>
<dbReference type="InterPro" id="IPR051158">
    <property type="entry name" value="Metallophosphoesterase_sf"/>
</dbReference>
<dbReference type="STRING" id="1915309.AXG55_07690"/>
<dbReference type="PANTHER" id="PTHR31302:SF31">
    <property type="entry name" value="PHOSPHODIESTERASE YAEI"/>
    <property type="match status" value="1"/>
</dbReference>
<sequence length="368" mass="42370">MLHPKRNYLIYISVFIFMIIVNAGFWGMRYLRWQGNIPENFYYIEWISYTLLGFMFFLLTCFFVADVLFLSRYIFYFLRRKNHLKNRNSKIDINRRSFLQFIALGCASIISGIAFYNARKIPDVKKVFVPLKNLHPDLRSFQVVQLTDFHIGQTIGLNYVEAVVERVNSLNPDVIVITGDLVDGFVDQIKNFVAPLGKLKAKYGVYYVTGNHEYYWDSLGWIEYMKSLGSIYLGNENRSFNVGDAHVVIGGLTDLRAENFDPKQKMDPEKSIVGASSQAHLKILLAHQPNSAFEAAKLGFYHLQISGHTHGGQFWPGTWLIHLIQSFRAGLTMYENMWVYVSRGTGYWGPPARLGSDSEITQIFFTNV</sequence>
<dbReference type="Gene3D" id="3.60.21.10">
    <property type="match status" value="1"/>
</dbReference>
<dbReference type="KEGG" id="saqi:AXG55_07690"/>
<dbReference type="InterPro" id="IPR004843">
    <property type="entry name" value="Calcineurin-like_PHP"/>
</dbReference>
<dbReference type="GO" id="GO:0008758">
    <property type="term" value="F:UDP-2,3-diacylglucosamine hydrolase activity"/>
    <property type="evidence" value="ECO:0007669"/>
    <property type="project" value="TreeGrafter"/>
</dbReference>
<keyword evidence="2" id="KW-0378">Hydrolase</keyword>
<dbReference type="GO" id="GO:0046872">
    <property type="term" value="F:metal ion binding"/>
    <property type="evidence" value="ECO:0007669"/>
    <property type="project" value="UniProtKB-KW"/>
</dbReference>
<feature type="transmembrane region" description="Helical" evidence="3">
    <location>
        <begin position="46"/>
        <end position="78"/>
    </location>
</feature>
<dbReference type="Proteomes" id="UP000184731">
    <property type="component" value="Chromosome"/>
</dbReference>
<evidence type="ECO:0000256" key="2">
    <source>
        <dbReference type="ARBA" id="ARBA00022801"/>
    </source>
</evidence>
<dbReference type="Pfam" id="PF00149">
    <property type="entry name" value="Metallophos"/>
    <property type="match status" value="1"/>
</dbReference>
<reference evidence="5 6" key="1">
    <citation type="submission" date="2016-10" db="EMBL/GenBank/DDBJ databases">
        <title>Silvanigrella aquatica sp. nov., isolated from a freshwater lake located in the Black Forest, Germany, description of Silvanigrellaceae fam. nov., Silvanigrellales ord. nov., reclassification of the order Bdellovibrionales in the class Oligoflexia, reclassification of the families Bacteriovoracaceae and Halobacteriovoraceae in the new order Bacteriovoracales ord. nov., and reclassification of the family Pseudobacteriovoracaceae in the order Oligoflexiales.</title>
        <authorList>
            <person name="Hahn M.W."/>
            <person name="Schmidt J."/>
            <person name="Koll U."/>
            <person name="Rohde M."/>
            <person name="Verbag S."/>
            <person name="Pitt A."/>
            <person name="Nakai R."/>
            <person name="Naganuma T."/>
            <person name="Lang E."/>
        </authorList>
    </citation>
    <scope>NUCLEOTIDE SEQUENCE [LARGE SCALE GENOMIC DNA]</scope>
    <source>
        <strain evidence="5 6">MWH-Nonnen-W8red</strain>
    </source>
</reference>
<dbReference type="InterPro" id="IPR029052">
    <property type="entry name" value="Metallo-depent_PP-like"/>
</dbReference>
<evidence type="ECO:0000259" key="4">
    <source>
        <dbReference type="Pfam" id="PF00149"/>
    </source>
</evidence>
<dbReference type="CDD" id="cd07385">
    <property type="entry name" value="MPP_YkuE_C"/>
    <property type="match status" value="1"/>
</dbReference>
<evidence type="ECO:0000256" key="1">
    <source>
        <dbReference type="ARBA" id="ARBA00022723"/>
    </source>
</evidence>